<evidence type="ECO:0000256" key="3">
    <source>
        <dbReference type="SAM" id="MobiDB-lite"/>
    </source>
</evidence>
<feature type="compositionally biased region" description="Low complexity" evidence="3">
    <location>
        <begin position="198"/>
        <end position="215"/>
    </location>
</feature>
<sequence>IKEFIRVEVMGGSDGVVRLYDEGIAFLKLENPSEFPRVYRSNGRKLRGSAVSIEGITMEIWTQEYKLNKSRIERDIDREKEERERERERDSGRPSRDRERDNSNASQSSCIAIRGLAPTITRQELITRYLNETPCQDVVLIAAPTPTNRHSVTAFVEFESAQIAKSVTDSITRSPFGASLVVESCDSDDLQKAKARTSGSSAMAPSGGVVSSVGSRGDRDSRIPMQAAAGSTPDKKSIFELELGLDDETTTVIMKGAPPNISERDVFDFFSDIGLTPTNVRIMYDSDGQCSGQVICEFPDNNKAKRATTKDGMLFGRGQISVSLLPNRSRVSGGSVEPAPQQNSFLRDFSQQRPRTGLLGSGPLRGAPAGMNSSPRFPNPNNNSPNIFEQALQQQSGPVRPPPPLGSGRGRGGPNGTGERMSRFNNARSDFRGNGMGRGRGAGGPGKKDENQTMSDDEMALFNKKGCVLGLENIPYKASMDDILGYLEDKLKIRIAPDRIIRRYDEMQKPTGDARVAFDTEFEAKLACERLNGTYMWKRLISSAVIE</sequence>
<evidence type="ECO:0000313" key="5">
    <source>
        <dbReference type="EMBL" id="ODM94574.1"/>
    </source>
</evidence>
<gene>
    <name evidence="5" type="ORF">Ocin01_12105</name>
</gene>
<feature type="region of interest" description="Disordered" evidence="3">
    <location>
        <begin position="328"/>
        <end position="453"/>
    </location>
</feature>
<dbReference type="InterPro" id="IPR012677">
    <property type="entry name" value="Nucleotide-bd_a/b_plait_sf"/>
</dbReference>
<feature type="compositionally biased region" description="Gly residues" evidence="3">
    <location>
        <begin position="407"/>
        <end position="416"/>
    </location>
</feature>
<feature type="domain" description="RRM" evidence="4">
    <location>
        <begin position="468"/>
        <end position="544"/>
    </location>
</feature>
<keyword evidence="1" id="KW-0677">Repeat</keyword>
<dbReference type="AlphaFoldDB" id="A0A1D2MNZ8"/>
<dbReference type="EMBL" id="LJIJ01000785">
    <property type="protein sequence ID" value="ODM94574.1"/>
    <property type="molecule type" value="Genomic_DNA"/>
</dbReference>
<feature type="non-terminal residue" evidence="5">
    <location>
        <position position="1"/>
    </location>
</feature>
<dbReference type="InterPro" id="IPR050666">
    <property type="entry name" value="ESRP"/>
</dbReference>
<organism evidence="5 6">
    <name type="scientific">Orchesella cincta</name>
    <name type="common">Springtail</name>
    <name type="synonym">Podura cincta</name>
    <dbReference type="NCBI Taxonomy" id="48709"/>
    <lineage>
        <taxon>Eukaryota</taxon>
        <taxon>Metazoa</taxon>
        <taxon>Ecdysozoa</taxon>
        <taxon>Arthropoda</taxon>
        <taxon>Hexapoda</taxon>
        <taxon>Collembola</taxon>
        <taxon>Entomobryomorpha</taxon>
        <taxon>Entomobryoidea</taxon>
        <taxon>Orchesellidae</taxon>
        <taxon>Orchesellinae</taxon>
        <taxon>Orchesella</taxon>
    </lineage>
</organism>
<feature type="domain" description="RRM" evidence="4">
    <location>
        <begin position="110"/>
        <end position="183"/>
    </location>
</feature>
<feature type="domain" description="RRM" evidence="4">
    <location>
        <begin position="251"/>
        <end position="323"/>
    </location>
</feature>
<dbReference type="InterPro" id="IPR035979">
    <property type="entry name" value="RBD_domain_sf"/>
</dbReference>
<feature type="compositionally biased region" description="Low complexity" evidence="3">
    <location>
        <begin position="372"/>
        <end position="386"/>
    </location>
</feature>
<evidence type="ECO:0000313" key="6">
    <source>
        <dbReference type="Proteomes" id="UP000094527"/>
    </source>
</evidence>
<name>A0A1D2MNZ8_ORCCI</name>
<reference evidence="5 6" key="1">
    <citation type="journal article" date="2016" name="Genome Biol. Evol.">
        <title>Gene Family Evolution Reflects Adaptation to Soil Environmental Stressors in the Genome of the Collembolan Orchesella cincta.</title>
        <authorList>
            <person name="Faddeeva-Vakhrusheva A."/>
            <person name="Derks M.F."/>
            <person name="Anvar S.Y."/>
            <person name="Agamennone V."/>
            <person name="Suring W."/>
            <person name="Smit S."/>
            <person name="van Straalen N.M."/>
            <person name="Roelofs D."/>
        </authorList>
    </citation>
    <scope>NUCLEOTIDE SEQUENCE [LARGE SCALE GENOMIC DNA]</scope>
    <source>
        <tissue evidence="5">Mixed pool</tissue>
    </source>
</reference>
<dbReference type="GO" id="GO:0003723">
    <property type="term" value="F:RNA binding"/>
    <property type="evidence" value="ECO:0007669"/>
    <property type="project" value="UniProtKB-KW"/>
</dbReference>
<dbReference type="CDD" id="cd12254">
    <property type="entry name" value="RRM_hnRNPH_ESRPs_RBM12_like"/>
    <property type="match status" value="1"/>
</dbReference>
<dbReference type="PANTHER" id="PTHR13976">
    <property type="entry name" value="HETEROGENEOUS NUCLEAR RIBONUCLEOPROTEIN-RELATED"/>
    <property type="match status" value="1"/>
</dbReference>
<dbReference type="InterPro" id="IPR000504">
    <property type="entry name" value="RRM_dom"/>
</dbReference>
<feature type="compositionally biased region" description="Basic and acidic residues" evidence="3">
    <location>
        <begin position="78"/>
        <end position="102"/>
    </location>
</feature>
<comment type="caution">
    <text evidence="5">The sequence shown here is derived from an EMBL/GenBank/DDBJ whole genome shotgun (WGS) entry which is preliminary data.</text>
</comment>
<dbReference type="SMART" id="SM00360">
    <property type="entry name" value="RRM"/>
    <property type="match status" value="3"/>
</dbReference>
<feature type="compositionally biased region" description="Gly residues" evidence="3">
    <location>
        <begin position="434"/>
        <end position="445"/>
    </location>
</feature>
<feature type="region of interest" description="Disordered" evidence="3">
    <location>
        <begin position="78"/>
        <end position="107"/>
    </location>
</feature>
<dbReference type="Pfam" id="PF00076">
    <property type="entry name" value="RRM_1"/>
    <property type="match status" value="1"/>
</dbReference>
<dbReference type="OrthoDB" id="2588702at2759"/>
<feature type="compositionally biased region" description="Polar residues" evidence="3">
    <location>
        <begin position="340"/>
        <end position="354"/>
    </location>
</feature>
<dbReference type="SUPFAM" id="SSF54928">
    <property type="entry name" value="RNA-binding domain, RBD"/>
    <property type="match status" value="2"/>
</dbReference>
<keyword evidence="6" id="KW-1185">Reference proteome</keyword>
<dbReference type="Proteomes" id="UP000094527">
    <property type="component" value="Unassembled WGS sequence"/>
</dbReference>
<protein>
    <submittedName>
        <fullName evidence="5">RNA-binding protein 12</fullName>
    </submittedName>
</protein>
<feature type="region of interest" description="Disordered" evidence="3">
    <location>
        <begin position="196"/>
        <end position="231"/>
    </location>
</feature>
<evidence type="ECO:0000256" key="1">
    <source>
        <dbReference type="ARBA" id="ARBA00022737"/>
    </source>
</evidence>
<evidence type="ECO:0000256" key="2">
    <source>
        <dbReference type="ARBA" id="ARBA00022884"/>
    </source>
</evidence>
<evidence type="ECO:0000259" key="4">
    <source>
        <dbReference type="SMART" id="SM00360"/>
    </source>
</evidence>
<proteinExistence type="predicted"/>
<dbReference type="Gene3D" id="3.30.70.330">
    <property type="match status" value="3"/>
</dbReference>
<accession>A0A1D2MNZ8</accession>
<keyword evidence="2" id="KW-0694">RNA-binding</keyword>
<dbReference type="STRING" id="48709.A0A1D2MNZ8"/>